<dbReference type="EMBL" id="CP016022">
    <property type="protein sequence ID" value="ANJ70973.1"/>
    <property type="molecule type" value="Genomic_DNA"/>
</dbReference>
<dbReference type="GO" id="GO:0008270">
    <property type="term" value="F:zinc ion binding"/>
    <property type="evidence" value="ECO:0007669"/>
    <property type="project" value="InterPro"/>
</dbReference>
<dbReference type="GO" id="GO:0003676">
    <property type="term" value="F:nucleic acid binding"/>
    <property type="evidence" value="ECO:0007669"/>
    <property type="project" value="InterPro"/>
</dbReference>
<feature type="region of interest" description="Disordered" evidence="1">
    <location>
        <begin position="287"/>
        <end position="306"/>
    </location>
</feature>
<evidence type="ECO:0000256" key="1">
    <source>
        <dbReference type="SAM" id="MobiDB-lite"/>
    </source>
</evidence>
<proteinExistence type="predicted"/>
<dbReference type="InterPro" id="IPR003615">
    <property type="entry name" value="HNH_nuc"/>
</dbReference>
<dbReference type="AlphaFoldDB" id="A0A191ZS90"/>
<feature type="region of interest" description="Disordered" evidence="1">
    <location>
        <begin position="145"/>
        <end position="178"/>
    </location>
</feature>
<dbReference type="GO" id="GO:0004519">
    <property type="term" value="F:endonuclease activity"/>
    <property type="evidence" value="ECO:0007669"/>
    <property type="project" value="InterPro"/>
</dbReference>
<organism evidence="2 3">
    <name type="scientific">Ralstonia insidiosa</name>
    <dbReference type="NCBI Taxonomy" id="190721"/>
    <lineage>
        <taxon>Bacteria</taxon>
        <taxon>Pseudomonadati</taxon>
        <taxon>Pseudomonadota</taxon>
        <taxon>Betaproteobacteria</taxon>
        <taxon>Burkholderiales</taxon>
        <taxon>Burkholderiaceae</taxon>
        <taxon>Ralstonia</taxon>
    </lineage>
</organism>
<keyword evidence="3" id="KW-1185">Reference proteome</keyword>
<name>A0A191ZS90_9RALS</name>
<dbReference type="Gene3D" id="1.10.30.50">
    <property type="match status" value="1"/>
</dbReference>
<dbReference type="OrthoDB" id="9802640at2"/>
<dbReference type="Proteomes" id="UP000078572">
    <property type="component" value="Chromosome 1"/>
</dbReference>
<protein>
    <submittedName>
        <fullName evidence="2">Uncharacterized protein</fullName>
    </submittedName>
</protein>
<dbReference type="RefSeq" id="WP_064801031.1">
    <property type="nucleotide sequence ID" value="NZ_CP016022.1"/>
</dbReference>
<evidence type="ECO:0000313" key="2">
    <source>
        <dbReference type="EMBL" id="ANJ70973.1"/>
    </source>
</evidence>
<dbReference type="GeneID" id="61524394"/>
<accession>A0A191ZS90</accession>
<dbReference type="CDD" id="cd00085">
    <property type="entry name" value="HNHc"/>
    <property type="match status" value="1"/>
</dbReference>
<dbReference type="SMART" id="SM00507">
    <property type="entry name" value="HNHc"/>
    <property type="match status" value="1"/>
</dbReference>
<dbReference type="Pfam" id="PF01844">
    <property type="entry name" value="HNH"/>
    <property type="match status" value="1"/>
</dbReference>
<dbReference type="REBASE" id="154064">
    <property type="entry name" value="Rin49129ORF50P"/>
</dbReference>
<dbReference type="InterPro" id="IPR002711">
    <property type="entry name" value="HNH"/>
</dbReference>
<reference evidence="3" key="1">
    <citation type="submission" date="2016-06" db="EMBL/GenBank/DDBJ databases">
        <authorList>
            <person name="Xu Y."/>
            <person name="Nagy A."/>
            <person name="Yan X."/>
            <person name="Kim S.W."/>
            <person name="Haley B."/>
            <person name="Liu N.T."/>
            <person name="Nou X."/>
        </authorList>
    </citation>
    <scope>NUCLEOTIDE SEQUENCE [LARGE SCALE GENOMIC DNA]</scope>
    <source>
        <strain evidence="3">ATCC 49129</strain>
    </source>
</reference>
<sequence>MTTLQDLKPTTKQLVKDITDRLGIAMSSQYDWCFGDTGGPYLVNIWHDNMLEDDGEIYFVNRASDWAEENIATAPQVQLNRAAAMSALIQTAYYRKEPVHVAILSGVRRRVGFRETSEAHQRELDPVLWYPHHKDEDGRIHVIRGKPQPEDFDPSNDDHPRQTKMHKPLPPPPKKVEVSGTTIFERDSEVVKTVKRRAVNGCCELCGKEGFRTASGGFYLEAHHVIPLNCGGLDDVRNVVAICADDHRRAHFGEDRHAVRDRMIWEVLAAHYPNDIKLFETMDEKSHEIERSNSGQRKLEEHRVDS</sequence>
<evidence type="ECO:0000313" key="3">
    <source>
        <dbReference type="Proteomes" id="UP000078572"/>
    </source>
</evidence>
<gene>
    <name evidence="2" type="ORF">A9Y76_00050</name>
</gene>